<protein>
    <recommendedName>
        <fullName evidence="5">Holin</fullName>
    </recommendedName>
</protein>
<accession>A0AAN1IE41</accession>
<feature type="compositionally biased region" description="Basic and acidic residues" evidence="1">
    <location>
        <begin position="1"/>
        <end position="13"/>
    </location>
</feature>
<dbReference type="InterPro" id="IPR031612">
    <property type="entry name" value="Phage_holin_Dp1"/>
</dbReference>
<feature type="region of interest" description="Disordered" evidence="1">
    <location>
        <begin position="1"/>
        <end position="23"/>
    </location>
</feature>
<evidence type="ECO:0000256" key="2">
    <source>
        <dbReference type="SAM" id="Phobius"/>
    </source>
</evidence>
<dbReference type="Pfam" id="PF16938">
    <property type="entry name" value="Phage_holin_Dp1"/>
    <property type="match status" value="1"/>
</dbReference>
<evidence type="ECO:0000256" key="1">
    <source>
        <dbReference type="SAM" id="MobiDB-lite"/>
    </source>
</evidence>
<name>A0AAN1IE41_BIFBR</name>
<dbReference type="AlphaFoldDB" id="A0AAN1IE41"/>
<dbReference type="EMBL" id="CP023198">
    <property type="protein sequence ID" value="AUE18250.1"/>
    <property type="molecule type" value="Genomic_DNA"/>
</dbReference>
<gene>
    <name evidence="3" type="ORF">DRBB29_0688</name>
</gene>
<evidence type="ECO:0008006" key="5">
    <source>
        <dbReference type="Google" id="ProtNLM"/>
    </source>
</evidence>
<dbReference type="Proteomes" id="UP000232496">
    <property type="component" value="Chromosome"/>
</dbReference>
<evidence type="ECO:0000313" key="3">
    <source>
        <dbReference type="EMBL" id="AUE18250.1"/>
    </source>
</evidence>
<dbReference type="RefSeq" id="WP_106621504.1">
    <property type="nucleotide sequence ID" value="NZ_CP021552.1"/>
</dbReference>
<feature type="transmembrane region" description="Helical" evidence="2">
    <location>
        <begin position="34"/>
        <end position="53"/>
    </location>
</feature>
<evidence type="ECO:0000313" key="4">
    <source>
        <dbReference type="Proteomes" id="UP000232496"/>
    </source>
</evidence>
<reference evidence="3 4" key="1">
    <citation type="submission" date="2017-09" db="EMBL/GenBank/DDBJ databases">
        <title>Comparative genomics and methylome analysis of the gut commensal Bifidobacterium breve.</title>
        <authorList>
            <person name="Bottacini F."/>
            <person name="Morrissey R."/>
            <person name="Roberts R.J."/>
            <person name="James K."/>
            <person name="van Breen J."/>
            <person name="Egan M."/>
            <person name="Lambert J."/>
            <person name="van Limpt K."/>
            <person name="Stanton C."/>
            <person name="Knol J."/>
            <person name="O' Connell Motherway M."/>
            <person name="van Sinderen D."/>
        </authorList>
    </citation>
    <scope>NUCLEOTIDE SEQUENCE [LARGE SCALE GENOMIC DNA]</scope>
    <source>
        <strain evidence="3 4">DRBB29</strain>
    </source>
</reference>
<feature type="transmembrane region" description="Helical" evidence="2">
    <location>
        <begin position="65"/>
        <end position="85"/>
    </location>
</feature>
<proteinExistence type="predicted"/>
<keyword evidence="2" id="KW-1133">Transmembrane helix</keyword>
<organism evidence="3 4">
    <name type="scientific">Bifidobacterium breve</name>
    <dbReference type="NCBI Taxonomy" id="1685"/>
    <lineage>
        <taxon>Bacteria</taxon>
        <taxon>Bacillati</taxon>
        <taxon>Actinomycetota</taxon>
        <taxon>Actinomycetes</taxon>
        <taxon>Bifidobacteriales</taxon>
        <taxon>Bifidobacteriaceae</taxon>
        <taxon>Bifidobacterium</taxon>
    </lineage>
</organism>
<sequence length="93" mass="10013">MADEVKETNHDGEKPEEETGEENKYLLPDKAYGMLKWVALIVLPALAVFAHVVGPAWGLPYVDQIVTTLNALGTLIGALIGVSAIKQRIDLAA</sequence>
<keyword evidence="2" id="KW-0812">Transmembrane</keyword>
<keyword evidence="2" id="KW-0472">Membrane</keyword>